<evidence type="ECO:0000256" key="2">
    <source>
        <dbReference type="SAM" id="SignalP"/>
    </source>
</evidence>
<evidence type="ECO:0000313" key="3">
    <source>
        <dbReference type="EMBL" id="KAJ9633164.1"/>
    </source>
</evidence>
<organism evidence="3">
    <name type="scientific">Knufia peltigerae</name>
    <dbReference type="NCBI Taxonomy" id="1002370"/>
    <lineage>
        <taxon>Eukaryota</taxon>
        <taxon>Fungi</taxon>
        <taxon>Dikarya</taxon>
        <taxon>Ascomycota</taxon>
        <taxon>Pezizomycotina</taxon>
        <taxon>Eurotiomycetes</taxon>
        <taxon>Chaetothyriomycetidae</taxon>
        <taxon>Chaetothyriales</taxon>
        <taxon>Trichomeriaceae</taxon>
        <taxon>Knufia</taxon>
    </lineage>
</organism>
<evidence type="ECO:0000256" key="1">
    <source>
        <dbReference type="SAM" id="MobiDB-lite"/>
    </source>
</evidence>
<sequence length="479" mass="48658">MRNTFLRSQAAQRGRAPALWLLPLGLAAAMAHAQQAPDAPAAPAVEEAVPAPVVAAADAQTPAGTATDAVAASAPVAAPDPEPALVAAPVPAAEPPMTPAPASQPAPQPAPATGVAPEAVAAGQAIAAAPAAAPVAAAADVASADAAPATATPVATAPVAASPAAPAQVPAPVAAAAQVAETAPAPVPQPAPVPAAPPIIPLAPDQAAERQLGARCPVDLAGRLAPQGDLMIGACQGTLPPHLAALLVALPEQDIHLPRSWREREVRQKAWFKAVAGMGQRPDFIARLGDIWVRSFEGADASTTTYLVSAPFDCADGALPNENTAEPVRLAAGSCGQAYVRQRVYQVGSDGVPQNITAKLMPAAPSIAEADRARHRAREGKVILDHSKLQYGPAMRWFVQYPESPQKTGPHSFSDWNREHLAFVVWNGTGFELRDTVTRAQWPCDPVAPGDKACGGFPDSGPDAYVLAGPAASSAVSSP</sequence>
<proteinExistence type="predicted"/>
<feature type="chain" id="PRO_5041294563" evidence="2">
    <location>
        <begin position="34"/>
        <end position="479"/>
    </location>
</feature>
<accession>A0AA38Y377</accession>
<protein>
    <submittedName>
        <fullName evidence="3">Uncharacterized protein</fullName>
    </submittedName>
</protein>
<feature type="region of interest" description="Disordered" evidence="1">
    <location>
        <begin position="91"/>
        <end position="115"/>
    </location>
</feature>
<feature type="signal peptide" evidence="2">
    <location>
        <begin position="1"/>
        <end position="33"/>
    </location>
</feature>
<feature type="compositionally biased region" description="Pro residues" evidence="1">
    <location>
        <begin position="92"/>
        <end position="110"/>
    </location>
</feature>
<dbReference type="AlphaFoldDB" id="A0AA38Y377"/>
<dbReference type="EMBL" id="JAPDRN010000049">
    <property type="protein sequence ID" value="KAJ9633164.1"/>
    <property type="molecule type" value="Genomic_DNA"/>
</dbReference>
<gene>
    <name evidence="3" type="ORF">H2204_007310</name>
</gene>
<comment type="caution">
    <text evidence="3">The sequence shown here is derived from an EMBL/GenBank/DDBJ whole genome shotgun (WGS) entry which is preliminary data.</text>
</comment>
<name>A0AA38Y377_9EURO</name>
<keyword evidence="2" id="KW-0732">Signal</keyword>
<reference evidence="3" key="1">
    <citation type="submission" date="2022-10" db="EMBL/GenBank/DDBJ databases">
        <title>Culturing micro-colonial fungi from biological soil crusts in the Mojave desert and describing Neophaeococcomyces mojavensis, and introducing the new genera and species Taxawa tesnikishii.</title>
        <authorList>
            <person name="Kurbessoian T."/>
            <person name="Stajich J.E."/>
        </authorList>
    </citation>
    <scope>NUCLEOTIDE SEQUENCE</scope>
    <source>
        <strain evidence="3">TK_35</strain>
    </source>
</reference>